<dbReference type="EMBL" id="SDPL01000001">
    <property type="protein sequence ID" value="RXZ51906.1"/>
    <property type="molecule type" value="Genomic_DNA"/>
</dbReference>
<proteinExistence type="predicted"/>
<organism evidence="1 2">
    <name type="scientific">Agromyces binzhouensis</name>
    <dbReference type="NCBI Taxonomy" id="1817495"/>
    <lineage>
        <taxon>Bacteria</taxon>
        <taxon>Bacillati</taxon>
        <taxon>Actinomycetota</taxon>
        <taxon>Actinomycetes</taxon>
        <taxon>Micrococcales</taxon>
        <taxon>Microbacteriaceae</taxon>
        <taxon>Agromyces</taxon>
    </lineage>
</organism>
<reference evidence="1 2" key="1">
    <citation type="submission" date="2019-01" db="EMBL/GenBank/DDBJ databases">
        <authorList>
            <person name="Li J."/>
        </authorList>
    </citation>
    <scope>NUCLEOTIDE SEQUENCE [LARGE SCALE GENOMIC DNA]</scope>
    <source>
        <strain evidence="1 2">CGMCC 4.7180</strain>
    </source>
</reference>
<dbReference type="RefSeq" id="WP_129232880.1">
    <property type="nucleotide sequence ID" value="NZ_SDPL01000001.1"/>
</dbReference>
<gene>
    <name evidence="1" type="ORF">ESO86_00165</name>
</gene>
<accession>A0A4Q2JXB7</accession>
<keyword evidence="2" id="KW-1185">Reference proteome</keyword>
<dbReference type="AlphaFoldDB" id="A0A4Q2JXB7"/>
<name>A0A4Q2JXB7_9MICO</name>
<sequence>MTAQDQIDIALQRTAIAAFIYYPQIHVDQPDYRLEDDLAWCVEPLGELDAVALGAVREVVGRAIVEPTEYREELFAILSGLADADTPGE</sequence>
<dbReference type="Proteomes" id="UP000292881">
    <property type="component" value="Unassembled WGS sequence"/>
</dbReference>
<evidence type="ECO:0000313" key="2">
    <source>
        <dbReference type="Proteomes" id="UP000292881"/>
    </source>
</evidence>
<comment type="caution">
    <text evidence="1">The sequence shown here is derived from an EMBL/GenBank/DDBJ whole genome shotgun (WGS) entry which is preliminary data.</text>
</comment>
<evidence type="ECO:0000313" key="1">
    <source>
        <dbReference type="EMBL" id="RXZ51906.1"/>
    </source>
</evidence>
<dbReference type="OrthoDB" id="5007869at2"/>
<protein>
    <submittedName>
        <fullName evidence="1">Uncharacterized protein</fullName>
    </submittedName>
</protein>